<evidence type="ECO:0000256" key="2">
    <source>
        <dbReference type="ARBA" id="ARBA00022917"/>
    </source>
</evidence>
<dbReference type="PROSITE" id="PS50040">
    <property type="entry name" value="EF1G_C"/>
    <property type="match status" value="1"/>
</dbReference>
<dbReference type="PROSITE" id="PS50404">
    <property type="entry name" value="GST_NTER"/>
    <property type="match status" value="1"/>
</dbReference>
<dbReference type="PROSITE" id="PS50405">
    <property type="entry name" value="GST_CTER"/>
    <property type="match status" value="1"/>
</dbReference>
<sequence length="453" mass="50774">MAPLGKLFGPESSPAVKPIWKEFSRTIEKCLAVAAYVDLEIERPLYVHDVDNKKPDFLAKFPAGKIPTWEGSDGFLLFESTAIAKYLASLAPDSGLLPTDPRTAALVNQWVSFAEKEIQAMNFPIYQITHGIIAPYNKTIHAHFVAQQFRGFDVVEKHLATRTFLVGERITLADISLAMSTLTAVYVTLGSAARAKYPNVIRHLETIVYHPKIKSVFGEIAYQEKAMEYVPPPKEKEPKGHGEPNPKPEKKKKKNKAVEEDEEDDDLAPKEEPKAKNPLDLLPKSSFNLEDWKRAYSNKDTRGSGGSLEWFYEYFDPEGFSVWRVDFKYNDELTQTFMSSNQIGGFFNRLEASRKYLFGSMGVLGATNDSILTGVLVCRGKDIKSAVEVAPDWESYDYTPINLSDVKQKAFFEGALAWDLEIDGKAWADGKNVRFLSNSSSDTITNGGPIQFK</sequence>
<dbReference type="Pfam" id="PF00043">
    <property type="entry name" value="GST_C"/>
    <property type="match status" value="1"/>
</dbReference>
<name>R7S453_PUNST</name>
<dbReference type="SMART" id="SM01183">
    <property type="entry name" value="EF1G"/>
    <property type="match status" value="1"/>
</dbReference>
<dbReference type="InterPro" id="IPR050802">
    <property type="entry name" value="EF-GSTs"/>
</dbReference>
<dbReference type="InterPro" id="IPR036249">
    <property type="entry name" value="Thioredoxin-like_sf"/>
</dbReference>
<dbReference type="OrthoDB" id="249703at2759"/>
<dbReference type="PANTHER" id="PTHR43986">
    <property type="entry name" value="ELONGATION FACTOR 1-GAMMA"/>
    <property type="match status" value="1"/>
</dbReference>
<dbReference type="InterPro" id="IPR036282">
    <property type="entry name" value="Glutathione-S-Trfase_C_sf"/>
</dbReference>
<feature type="compositionally biased region" description="Basic and acidic residues" evidence="4">
    <location>
        <begin position="233"/>
        <end position="248"/>
    </location>
</feature>
<dbReference type="OMA" id="VQWATEN"/>
<feature type="domain" description="GST C-terminal" evidence="7">
    <location>
        <begin position="100"/>
        <end position="233"/>
    </location>
</feature>
<dbReference type="Pfam" id="PF02798">
    <property type="entry name" value="GST_N"/>
    <property type="match status" value="1"/>
</dbReference>
<keyword evidence="1 3" id="KW-0251">Elongation factor</keyword>
<keyword evidence="9" id="KW-1185">Reference proteome</keyword>
<dbReference type="InterPro" id="IPR001662">
    <property type="entry name" value="EF1B_G_C"/>
</dbReference>
<feature type="domain" description="GST N-terminal" evidence="6">
    <location>
        <begin position="14"/>
        <end position="95"/>
    </location>
</feature>
<dbReference type="EMBL" id="JH687551">
    <property type="protein sequence ID" value="EIN05160.1"/>
    <property type="molecule type" value="Genomic_DNA"/>
</dbReference>
<dbReference type="PANTHER" id="PTHR43986:SF1">
    <property type="entry name" value="ELONGATION FACTOR 1-GAMMA"/>
    <property type="match status" value="1"/>
</dbReference>
<keyword evidence="2 3" id="KW-0648">Protein biosynthesis</keyword>
<dbReference type="Gene3D" id="1.20.1050.10">
    <property type="match status" value="1"/>
</dbReference>
<dbReference type="InterPro" id="IPR040079">
    <property type="entry name" value="Glutathione_S-Trfase"/>
</dbReference>
<dbReference type="eggNOG" id="KOG1627">
    <property type="taxonomic scope" value="Eukaryota"/>
</dbReference>
<dbReference type="FunFam" id="3.30.70.1010:FF:000001">
    <property type="entry name" value="Elongation factor 1-gamma 1"/>
    <property type="match status" value="1"/>
</dbReference>
<dbReference type="GO" id="GO:0005634">
    <property type="term" value="C:nucleus"/>
    <property type="evidence" value="ECO:0007669"/>
    <property type="project" value="TreeGrafter"/>
</dbReference>
<dbReference type="SFLD" id="SFLDG00358">
    <property type="entry name" value="Main_(cytGST)"/>
    <property type="match status" value="1"/>
</dbReference>
<evidence type="ECO:0000256" key="4">
    <source>
        <dbReference type="SAM" id="MobiDB-lite"/>
    </source>
</evidence>
<dbReference type="SUPFAM" id="SSF52833">
    <property type="entry name" value="Thioredoxin-like"/>
    <property type="match status" value="1"/>
</dbReference>
<dbReference type="KEGG" id="psq:PUNSTDRAFT_137842"/>
<dbReference type="HOGENOM" id="CLU_011226_3_0_1"/>
<dbReference type="GO" id="GO:0003746">
    <property type="term" value="F:translation elongation factor activity"/>
    <property type="evidence" value="ECO:0007669"/>
    <property type="project" value="UniProtKB-UniRule"/>
</dbReference>
<dbReference type="CDD" id="cd03044">
    <property type="entry name" value="GST_N_EF1Bgamma"/>
    <property type="match status" value="1"/>
</dbReference>
<dbReference type="InterPro" id="IPR004045">
    <property type="entry name" value="Glutathione_S-Trfase_N"/>
</dbReference>
<dbReference type="InterPro" id="IPR036433">
    <property type="entry name" value="EF1B_G_C_sf"/>
</dbReference>
<dbReference type="Gene3D" id="3.30.70.1010">
    <property type="entry name" value="Translation elongation factor EF1B, gamma chain, conserved domain"/>
    <property type="match status" value="1"/>
</dbReference>
<evidence type="ECO:0000259" key="7">
    <source>
        <dbReference type="PROSITE" id="PS50405"/>
    </source>
</evidence>
<dbReference type="AlphaFoldDB" id="R7S453"/>
<dbReference type="Pfam" id="PF00647">
    <property type="entry name" value="EF1G"/>
    <property type="match status" value="1"/>
</dbReference>
<dbReference type="GeneID" id="18879917"/>
<dbReference type="Proteomes" id="UP000054196">
    <property type="component" value="Unassembled WGS sequence"/>
</dbReference>
<dbReference type="SFLD" id="SFLDS00019">
    <property type="entry name" value="Glutathione_Transferase_(cytos"/>
    <property type="match status" value="1"/>
</dbReference>
<dbReference type="FunFam" id="1.20.1050.10:FF:000006">
    <property type="entry name" value="Elongation factor 1 gamma"/>
    <property type="match status" value="1"/>
</dbReference>
<proteinExistence type="predicted"/>
<feature type="region of interest" description="Disordered" evidence="4">
    <location>
        <begin position="230"/>
        <end position="282"/>
    </location>
</feature>
<gene>
    <name evidence="8" type="ORF">PUNSTDRAFT_137842</name>
</gene>
<evidence type="ECO:0000256" key="3">
    <source>
        <dbReference type="PROSITE-ProRule" id="PRU00519"/>
    </source>
</evidence>
<dbReference type="SUPFAM" id="SSF47616">
    <property type="entry name" value="GST C-terminal domain-like"/>
    <property type="match status" value="1"/>
</dbReference>
<dbReference type="InterPro" id="IPR004046">
    <property type="entry name" value="GST_C"/>
</dbReference>
<organism evidence="8 9">
    <name type="scientific">Punctularia strigosozonata (strain HHB-11173)</name>
    <name type="common">White-rot fungus</name>
    <dbReference type="NCBI Taxonomy" id="741275"/>
    <lineage>
        <taxon>Eukaryota</taxon>
        <taxon>Fungi</taxon>
        <taxon>Dikarya</taxon>
        <taxon>Basidiomycota</taxon>
        <taxon>Agaricomycotina</taxon>
        <taxon>Agaricomycetes</taxon>
        <taxon>Corticiales</taxon>
        <taxon>Punctulariaceae</taxon>
        <taxon>Punctularia</taxon>
    </lineage>
</organism>
<evidence type="ECO:0000256" key="1">
    <source>
        <dbReference type="ARBA" id="ARBA00022768"/>
    </source>
</evidence>
<evidence type="ECO:0000259" key="5">
    <source>
        <dbReference type="PROSITE" id="PS50040"/>
    </source>
</evidence>
<reference evidence="9" key="1">
    <citation type="journal article" date="2012" name="Science">
        <title>The Paleozoic origin of enzymatic lignin decomposition reconstructed from 31 fungal genomes.</title>
        <authorList>
            <person name="Floudas D."/>
            <person name="Binder M."/>
            <person name="Riley R."/>
            <person name="Barry K."/>
            <person name="Blanchette R.A."/>
            <person name="Henrissat B."/>
            <person name="Martinez A.T."/>
            <person name="Otillar R."/>
            <person name="Spatafora J.W."/>
            <person name="Yadav J.S."/>
            <person name="Aerts A."/>
            <person name="Benoit I."/>
            <person name="Boyd A."/>
            <person name="Carlson A."/>
            <person name="Copeland A."/>
            <person name="Coutinho P.M."/>
            <person name="de Vries R.P."/>
            <person name="Ferreira P."/>
            <person name="Findley K."/>
            <person name="Foster B."/>
            <person name="Gaskell J."/>
            <person name="Glotzer D."/>
            <person name="Gorecki P."/>
            <person name="Heitman J."/>
            <person name="Hesse C."/>
            <person name="Hori C."/>
            <person name="Igarashi K."/>
            <person name="Jurgens J.A."/>
            <person name="Kallen N."/>
            <person name="Kersten P."/>
            <person name="Kohler A."/>
            <person name="Kuees U."/>
            <person name="Kumar T.K.A."/>
            <person name="Kuo A."/>
            <person name="LaButti K."/>
            <person name="Larrondo L.F."/>
            <person name="Lindquist E."/>
            <person name="Ling A."/>
            <person name="Lombard V."/>
            <person name="Lucas S."/>
            <person name="Lundell T."/>
            <person name="Martin R."/>
            <person name="McLaughlin D.J."/>
            <person name="Morgenstern I."/>
            <person name="Morin E."/>
            <person name="Murat C."/>
            <person name="Nagy L.G."/>
            <person name="Nolan M."/>
            <person name="Ohm R.A."/>
            <person name="Patyshakuliyeva A."/>
            <person name="Rokas A."/>
            <person name="Ruiz-Duenas F.J."/>
            <person name="Sabat G."/>
            <person name="Salamov A."/>
            <person name="Samejima M."/>
            <person name="Schmutz J."/>
            <person name="Slot J.C."/>
            <person name="St John F."/>
            <person name="Stenlid J."/>
            <person name="Sun H."/>
            <person name="Sun S."/>
            <person name="Syed K."/>
            <person name="Tsang A."/>
            <person name="Wiebenga A."/>
            <person name="Young D."/>
            <person name="Pisabarro A."/>
            <person name="Eastwood D.C."/>
            <person name="Martin F."/>
            <person name="Cullen D."/>
            <person name="Grigoriev I.V."/>
            <person name="Hibbett D.S."/>
        </authorList>
    </citation>
    <scope>NUCLEOTIDE SEQUENCE [LARGE SCALE GENOMIC DNA]</scope>
    <source>
        <strain evidence="9">HHB-11173 SS5</strain>
    </source>
</reference>
<dbReference type="RefSeq" id="XP_007387563.1">
    <property type="nucleotide sequence ID" value="XM_007387501.1"/>
</dbReference>
<feature type="compositionally biased region" description="Basic and acidic residues" evidence="4">
    <location>
        <begin position="267"/>
        <end position="277"/>
    </location>
</feature>
<evidence type="ECO:0000313" key="9">
    <source>
        <dbReference type="Proteomes" id="UP000054196"/>
    </source>
</evidence>
<dbReference type="SUPFAM" id="SSF89942">
    <property type="entry name" value="eEF1-gamma domain"/>
    <property type="match status" value="1"/>
</dbReference>
<feature type="domain" description="EF-1-gamma C-terminal" evidence="5">
    <location>
        <begin position="275"/>
        <end position="434"/>
    </location>
</feature>
<dbReference type="eggNOG" id="KOG0867">
    <property type="taxonomic scope" value="Eukaryota"/>
</dbReference>
<dbReference type="GO" id="GO:0005737">
    <property type="term" value="C:cytoplasm"/>
    <property type="evidence" value="ECO:0007669"/>
    <property type="project" value="TreeGrafter"/>
</dbReference>
<dbReference type="Gene3D" id="3.40.30.10">
    <property type="entry name" value="Glutaredoxin"/>
    <property type="match status" value="1"/>
</dbReference>
<protein>
    <submittedName>
        <fullName evidence="8">EF1G-domain-containing protein</fullName>
    </submittedName>
</protein>
<evidence type="ECO:0000259" key="6">
    <source>
        <dbReference type="PROSITE" id="PS50404"/>
    </source>
</evidence>
<accession>R7S453</accession>
<dbReference type="InterPro" id="IPR010987">
    <property type="entry name" value="Glutathione-S-Trfase_C-like"/>
</dbReference>
<evidence type="ECO:0000313" key="8">
    <source>
        <dbReference type="EMBL" id="EIN05160.1"/>
    </source>
</evidence>
<dbReference type="CDD" id="cd03181">
    <property type="entry name" value="GST_C_EF1Bgamma_like"/>
    <property type="match status" value="1"/>
</dbReference>